<name>A0A1B2IDL9_9CAUD</name>
<evidence type="ECO:0000313" key="1">
    <source>
        <dbReference type="EMBL" id="ANZ49305.1"/>
    </source>
</evidence>
<dbReference type="GeneID" id="29069345"/>
<sequence>MMFQAWWPKLTEGIIGVSGWEYVLVTSYLIECAKNGLILPSERRQAMLMEKLDSMYPAAMFQHRKHLFHAALVELGDERTAIIVKKIRDEMVNVSRELNLVWVGVSYTPLDVVRCRYQVNFAATTRGVA</sequence>
<evidence type="ECO:0000313" key="2">
    <source>
        <dbReference type="Proteomes" id="UP000203302"/>
    </source>
</evidence>
<accession>A0A1B2IDL9</accession>
<dbReference type="KEGG" id="vg:29069345"/>
<proteinExistence type="predicted"/>
<dbReference type="Proteomes" id="UP000203302">
    <property type="component" value="Segment"/>
</dbReference>
<protein>
    <submittedName>
        <fullName evidence="1">Uncharacterized protein</fullName>
    </submittedName>
</protein>
<dbReference type="RefSeq" id="YP_009293191.1">
    <property type="nucleotide sequence ID" value="NC_031127.1"/>
</dbReference>
<dbReference type="EMBL" id="KX397368">
    <property type="protein sequence ID" value="ANZ49305.1"/>
    <property type="molecule type" value="Genomic_DNA"/>
</dbReference>
<reference evidence="2" key="1">
    <citation type="submission" date="2016-06" db="EMBL/GenBank/DDBJ databases">
        <authorList>
            <person name="Berg J.A."/>
            <person name="Grossarth S.E."/>
            <person name="Jarvis T.M."/>
            <person name="Merrill B.D."/>
            <person name="Breakwell D.P."/>
            <person name="Hope S."/>
            <person name="Grose J.H."/>
        </authorList>
    </citation>
    <scope>NUCLEOTIDE SEQUENCE [LARGE SCALE GENOMIC DNA]</scope>
</reference>
<organism evidence="1 2">
    <name type="scientific">Erwinia phage vB_EamM_Huxley</name>
    <dbReference type="NCBI Taxonomy" id="1883373"/>
    <lineage>
        <taxon>Viruses</taxon>
        <taxon>Duplodnaviria</taxon>
        <taxon>Heunggongvirae</taxon>
        <taxon>Uroviricota</taxon>
        <taxon>Caudoviricetes</taxon>
        <taxon>Chimalliviridae</taxon>
        <taxon>Machinavirus</taxon>
        <taxon>Machinavirus machina</taxon>
    </lineage>
</organism>
<gene>
    <name evidence="1" type="ORF">HUXLEY_223</name>
</gene>